<dbReference type="AlphaFoldDB" id="A0A7C9JRR5"/>
<gene>
    <name evidence="3" type="ORF">GPL32_02935</name>
</gene>
<feature type="domain" description="HDOD" evidence="2">
    <location>
        <begin position="204"/>
        <end position="393"/>
    </location>
</feature>
<dbReference type="SUPFAM" id="SSF141868">
    <property type="entry name" value="EAL domain-like"/>
    <property type="match status" value="1"/>
</dbReference>
<dbReference type="PIRSF" id="PIRSF003180">
    <property type="entry name" value="DiGMPpdiest_YuxH"/>
    <property type="match status" value="1"/>
</dbReference>
<dbReference type="InterPro" id="IPR001633">
    <property type="entry name" value="EAL_dom"/>
</dbReference>
<dbReference type="Pfam" id="PF08668">
    <property type="entry name" value="HDOD"/>
    <property type="match status" value="1"/>
</dbReference>
<feature type="domain" description="EAL" evidence="1">
    <location>
        <begin position="1"/>
        <end position="210"/>
    </location>
</feature>
<dbReference type="PANTHER" id="PTHR33525">
    <property type="match status" value="1"/>
</dbReference>
<dbReference type="Proteomes" id="UP000480312">
    <property type="component" value="Unassembled WGS sequence"/>
</dbReference>
<reference evidence="3 4" key="1">
    <citation type="submission" date="2020-01" db="EMBL/GenBank/DDBJ databases">
        <title>Whole genome sequencing of Halomonas alkaliphila strain LS44.</title>
        <authorList>
            <person name="Kumar S."/>
            <person name="Paul D."/>
            <person name="Shouche Y."/>
            <person name="Suryavanshi M.V."/>
        </authorList>
    </citation>
    <scope>NUCLEOTIDE SEQUENCE [LARGE SCALE GENOMIC DNA]</scope>
    <source>
        <strain evidence="3 4">LS44</strain>
    </source>
</reference>
<organism evidence="3 4">
    <name type="scientific">Vreelandella alkaliphila</name>
    <dbReference type="NCBI Taxonomy" id="272774"/>
    <lineage>
        <taxon>Bacteria</taxon>
        <taxon>Pseudomonadati</taxon>
        <taxon>Pseudomonadota</taxon>
        <taxon>Gammaproteobacteria</taxon>
        <taxon>Oceanospirillales</taxon>
        <taxon>Halomonadaceae</taxon>
        <taxon>Vreelandella</taxon>
    </lineage>
</organism>
<accession>A0A7C9JRR5</accession>
<dbReference type="InterPro" id="IPR013976">
    <property type="entry name" value="HDOD"/>
</dbReference>
<proteinExistence type="predicted"/>
<dbReference type="PANTHER" id="PTHR33525:SF4">
    <property type="entry name" value="CYCLIC DI-GMP PHOSPHODIESTERASE CDGJ"/>
    <property type="match status" value="1"/>
</dbReference>
<comment type="caution">
    <text evidence="3">The sequence shown here is derived from an EMBL/GenBank/DDBJ whole genome shotgun (WGS) entry which is preliminary data.</text>
</comment>
<evidence type="ECO:0000313" key="4">
    <source>
        <dbReference type="Proteomes" id="UP000480312"/>
    </source>
</evidence>
<dbReference type="EMBL" id="JAAEHK010000002">
    <property type="protein sequence ID" value="NDL69463.1"/>
    <property type="molecule type" value="Genomic_DNA"/>
</dbReference>
<dbReference type="Pfam" id="PF00563">
    <property type="entry name" value="EAL"/>
    <property type="match status" value="1"/>
</dbReference>
<dbReference type="InterPro" id="IPR035919">
    <property type="entry name" value="EAL_sf"/>
</dbReference>
<dbReference type="InterPro" id="IPR052340">
    <property type="entry name" value="RNase_Y/CdgJ"/>
</dbReference>
<sequence>MAEQTSLATLMATQPIFDRHQKIVAAELLYRSDDNRSVFDIGEKQATTELLYNLGTGIAEQVSHFQKLVFINVSADFLMSRAFLPVPSENVVIELVERIEPTEAFIESVQYWYKKGFRFALDDFEFKPSWYSLLEYASYIKVDTLGANPQEVLRKKEALSHYPVTWLAERIETKEEYAIYYNAGFDLFQGYFFAKPSIVYGKVLPPSSLQFTRILSALSNQDVGISELAEMVSADPNLAFKLLKIANSPFYRGHLPVESVYDVISRLGLDYLRRWMLIFGVLKDSAREHAELILTRAHLCELLTKAHQVRGSQGADAYLVGLMSGVDLLLEIEPSTFIDSVNVSNAIADAVVKETGMLGEQLKLARKIEQCVMLKHMDLLEPCWLELYRQARRHALDVVKLSELAQNSFT</sequence>
<evidence type="ECO:0000259" key="2">
    <source>
        <dbReference type="PROSITE" id="PS51833"/>
    </source>
</evidence>
<dbReference type="Gene3D" id="3.20.20.450">
    <property type="entry name" value="EAL domain"/>
    <property type="match status" value="1"/>
</dbReference>
<dbReference type="SUPFAM" id="SSF109604">
    <property type="entry name" value="HD-domain/PDEase-like"/>
    <property type="match status" value="1"/>
</dbReference>
<dbReference type="SMART" id="SM00052">
    <property type="entry name" value="EAL"/>
    <property type="match status" value="1"/>
</dbReference>
<dbReference type="Gene3D" id="1.10.3210.10">
    <property type="entry name" value="Hypothetical protein af1432"/>
    <property type="match status" value="1"/>
</dbReference>
<dbReference type="RefSeq" id="WP_162217405.1">
    <property type="nucleotide sequence ID" value="NZ_JAAEHK010000002.1"/>
</dbReference>
<dbReference type="OrthoDB" id="9804751at2"/>
<evidence type="ECO:0000259" key="1">
    <source>
        <dbReference type="PROSITE" id="PS50883"/>
    </source>
</evidence>
<protein>
    <submittedName>
        <fullName evidence="3">HDOD domain-containing protein</fullName>
    </submittedName>
</protein>
<dbReference type="PROSITE" id="PS51833">
    <property type="entry name" value="HDOD"/>
    <property type="match status" value="1"/>
</dbReference>
<name>A0A7C9JRR5_9GAMM</name>
<dbReference type="PROSITE" id="PS50883">
    <property type="entry name" value="EAL"/>
    <property type="match status" value="1"/>
</dbReference>
<dbReference type="InterPro" id="IPR014408">
    <property type="entry name" value="dGMP_Pdiesterase_EAL/HD-GYP"/>
</dbReference>
<evidence type="ECO:0000313" key="3">
    <source>
        <dbReference type="EMBL" id="NDL69463.1"/>
    </source>
</evidence>